<gene>
    <name evidence="1" type="ORF">AVDCRST_MAG78-1568</name>
</gene>
<organism evidence="1">
    <name type="scientific">uncultured Rubrobacteraceae bacterium</name>
    <dbReference type="NCBI Taxonomy" id="349277"/>
    <lineage>
        <taxon>Bacteria</taxon>
        <taxon>Bacillati</taxon>
        <taxon>Actinomycetota</taxon>
        <taxon>Rubrobacteria</taxon>
        <taxon>Rubrobacterales</taxon>
        <taxon>Rubrobacteraceae</taxon>
        <taxon>environmental samples</taxon>
    </lineage>
</organism>
<protein>
    <recommendedName>
        <fullName evidence="2">NmrA-like domain-containing protein</fullName>
    </recommendedName>
</protein>
<evidence type="ECO:0008006" key="2">
    <source>
        <dbReference type="Google" id="ProtNLM"/>
    </source>
</evidence>
<evidence type="ECO:0000313" key="1">
    <source>
        <dbReference type="EMBL" id="CAA9429245.1"/>
    </source>
</evidence>
<sequence>MPWTILRAAQFHEFVLGTFKLFERGPFAVVPKGFLLQPVDIGEVAGRLVELTLAAPAGRVPDVCGPEVRTFRDLARSYLEAPDRQRRILELPLPGKFARVFREGAHVCPEGADDGITWEQFLSETLG</sequence>
<dbReference type="EMBL" id="CADCVB010000105">
    <property type="protein sequence ID" value="CAA9429245.1"/>
    <property type="molecule type" value="Genomic_DNA"/>
</dbReference>
<proteinExistence type="predicted"/>
<dbReference type="SUPFAM" id="SSF51735">
    <property type="entry name" value="NAD(P)-binding Rossmann-fold domains"/>
    <property type="match status" value="1"/>
</dbReference>
<dbReference type="InterPro" id="IPR036291">
    <property type="entry name" value="NAD(P)-bd_dom_sf"/>
</dbReference>
<name>A0A6J4PYJ7_9ACTN</name>
<accession>A0A6J4PYJ7</accession>
<dbReference type="AlphaFoldDB" id="A0A6J4PYJ7"/>
<reference evidence="1" key="1">
    <citation type="submission" date="2020-02" db="EMBL/GenBank/DDBJ databases">
        <authorList>
            <person name="Meier V. D."/>
        </authorList>
    </citation>
    <scope>NUCLEOTIDE SEQUENCE</scope>
    <source>
        <strain evidence="1">AVDCRST_MAG78</strain>
    </source>
</reference>
<dbReference type="Gene3D" id="3.40.50.720">
    <property type="entry name" value="NAD(P)-binding Rossmann-like Domain"/>
    <property type="match status" value="1"/>
</dbReference>